<evidence type="ECO:0000256" key="1">
    <source>
        <dbReference type="ARBA" id="ARBA00004370"/>
    </source>
</evidence>
<feature type="domain" description="Flotillin C-terminal" evidence="7">
    <location>
        <begin position="391"/>
        <end position="468"/>
    </location>
</feature>
<keyword evidence="3" id="KW-0472">Membrane</keyword>
<comment type="subcellular location">
    <subcellularLocation>
        <location evidence="1">Membrane</location>
    </subcellularLocation>
</comment>
<sequence>MEINIGIIAIVVLAIAILAILASGYVKASPNKAYIISGIKREPKVLIGRAGIKIPFLEKKDELILKQISIDIKTNGYIPTKDFIGVDIDAVAKVRVLTQRDVTVNAKGEVVAGADSNKRITTEMANAAMKNFLNMNEDQIRDALTDSLQGNMREIIGTQCLKELCNDRKTFGDEVQAKAQKDMNALGIWIESCNIQKIEDENNLITALGQDNMSQIQKDASVAKAQADRDVAIARAQAQKDANDAQVIAETEIAQKQTELAIKKAELKKESDIKKAEADAAYKIQEEEQRKTVEITTANANLARQEKELELKEREVSIKEKALEAEVKKTAEANKYAAQQKADAEQYERQKRAEAELFEIQRQAEAEKAKSEAERFAKEQAAEAVKAAGLAEAAAVAAKGKAEAEAIQAKAEAEAAGILKKAEAMKQYGDAARQQMELDTLKVYFEQLPKIAEAVAKGYMNVDSIKMFGGDSSKLAGDIMTTVTQVTDGIKESTGLDINEMLAKGFAKEKAEDTKPVENVEKNDTGNDYQEV</sequence>
<gene>
    <name evidence="8" type="ORF">H9Q77_08895</name>
</gene>
<dbReference type="Proteomes" id="UP000515981">
    <property type="component" value="Chromosome"/>
</dbReference>
<dbReference type="GO" id="GO:0005886">
    <property type="term" value="C:plasma membrane"/>
    <property type="evidence" value="ECO:0007669"/>
    <property type="project" value="TreeGrafter"/>
</dbReference>
<dbReference type="Pfam" id="PF01145">
    <property type="entry name" value="Band_7"/>
    <property type="match status" value="1"/>
</dbReference>
<reference evidence="8 9" key="1">
    <citation type="submission" date="2020-08" db="EMBL/GenBank/DDBJ databases">
        <authorList>
            <person name="Liu C."/>
            <person name="Sun Q."/>
        </authorList>
    </citation>
    <scope>NUCLEOTIDE SEQUENCE [LARGE SCALE GENOMIC DNA]</scope>
    <source>
        <strain evidence="8 9">NSJ-8</strain>
    </source>
</reference>
<evidence type="ECO:0000259" key="7">
    <source>
        <dbReference type="Pfam" id="PF15975"/>
    </source>
</evidence>
<evidence type="ECO:0000313" key="8">
    <source>
        <dbReference type="EMBL" id="QNM01254.1"/>
    </source>
</evidence>
<protein>
    <submittedName>
        <fullName evidence="8">Flotillin family protein</fullName>
    </submittedName>
</protein>
<dbReference type="PANTHER" id="PTHR13806">
    <property type="entry name" value="FLOTILLIN-RELATED"/>
    <property type="match status" value="1"/>
</dbReference>
<organism evidence="8 9">
    <name type="scientific">Simiaoa sunii</name>
    <dbReference type="NCBI Taxonomy" id="2763672"/>
    <lineage>
        <taxon>Bacteria</taxon>
        <taxon>Bacillati</taxon>
        <taxon>Bacillota</taxon>
        <taxon>Clostridia</taxon>
        <taxon>Lachnospirales</taxon>
        <taxon>Lachnospiraceae</taxon>
        <taxon>Simiaoa</taxon>
    </lineage>
</organism>
<proteinExistence type="inferred from homology"/>
<dbReference type="EMBL" id="CP060633">
    <property type="protein sequence ID" value="QNM01254.1"/>
    <property type="molecule type" value="Genomic_DNA"/>
</dbReference>
<feature type="domain" description="Band 7" evidence="6">
    <location>
        <begin position="50"/>
        <end position="228"/>
    </location>
</feature>
<dbReference type="CDD" id="cd03399">
    <property type="entry name" value="SPFH_flotillin"/>
    <property type="match status" value="1"/>
</dbReference>
<evidence type="ECO:0000259" key="6">
    <source>
        <dbReference type="Pfam" id="PF01145"/>
    </source>
</evidence>
<evidence type="ECO:0000256" key="5">
    <source>
        <dbReference type="SAM" id="MobiDB-lite"/>
    </source>
</evidence>
<evidence type="ECO:0000256" key="2">
    <source>
        <dbReference type="ARBA" id="ARBA00007161"/>
    </source>
</evidence>
<feature type="compositionally biased region" description="Basic and acidic residues" evidence="5">
    <location>
        <begin position="508"/>
        <end position="525"/>
    </location>
</feature>
<dbReference type="GO" id="GO:0002020">
    <property type="term" value="F:protease binding"/>
    <property type="evidence" value="ECO:0007669"/>
    <property type="project" value="TreeGrafter"/>
</dbReference>
<dbReference type="SUPFAM" id="SSF117892">
    <property type="entry name" value="Band 7/SPFH domain"/>
    <property type="match status" value="1"/>
</dbReference>
<evidence type="ECO:0000256" key="3">
    <source>
        <dbReference type="ARBA" id="ARBA00023136"/>
    </source>
</evidence>
<dbReference type="AlphaFoldDB" id="A0A7G9FRS2"/>
<dbReference type="PANTHER" id="PTHR13806:SF46">
    <property type="entry name" value="FLOTILLIN-1-RELATED"/>
    <property type="match status" value="1"/>
</dbReference>
<dbReference type="InterPro" id="IPR001107">
    <property type="entry name" value="Band_7"/>
</dbReference>
<keyword evidence="9" id="KW-1185">Reference proteome</keyword>
<name>A0A7G9FRS2_9FIRM</name>
<dbReference type="InterPro" id="IPR027705">
    <property type="entry name" value="Flotillin_fam"/>
</dbReference>
<dbReference type="KEGG" id="ssun:H9Q77_08895"/>
<evidence type="ECO:0000256" key="4">
    <source>
        <dbReference type="SAM" id="Coils"/>
    </source>
</evidence>
<feature type="region of interest" description="Disordered" evidence="5">
    <location>
        <begin position="508"/>
        <end position="532"/>
    </location>
</feature>
<dbReference type="Pfam" id="PF15975">
    <property type="entry name" value="Flot"/>
    <property type="match status" value="1"/>
</dbReference>
<feature type="coiled-coil region" evidence="4">
    <location>
        <begin position="295"/>
        <end position="370"/>
    </location>
</feature>
<dbReference type="InterPro" id="IPR031905">
    <property type="entry name" value="Flotillin_C"/>
</dbReference>
<dbReference type="RefSeq" id="WP_022154861.1">
    <property type="nucleotide sequence ID" value="NZ_CP060633.1"/>
</dbReference>
<comment type="similarity">
    <text evidence="2">Belongs to the band 7/mec-2 family. Flotillin subfamily.</text>
</comment>
<dbReference type="GO" id="GO:0072659">
    <property type="term" value="P:protein localization to plasma membrane"/>
    <property type="evidence" value="ECO:0007669"/>
    <property type="project" value="TreeGrafter"/>
</dbReference>
<evidence type="ECO:0000313" key="9">
    <source>
        <dbReference type="Proteomes" id="UP000515981"/>
    </source>
</evidence>
<accession>A0A7G9FRS2</accession>
<dbReference type="InterPro" id="IPR036013">
    <property type="entry name" value="Band_7/SPFH_dom_sf"/>
</dbReference>
<keyword evidence="4" id="KW-0175">Coiled coil</keyword>
<dbReference type="Gene3D" id="3.30.479.30">
    <property type="entry name" value="Band 7 domain"/>
    <property type="match status" value="1"/>
</dbReference>